<name>A0A239BR08_9PSED</name>
<evidence type="ECO:0000313" key="1">
    <source>
        <dbReference type="EMBL" id="SNS10092.1"/>
    </source>
</evidence>
<dbReference type="RefSeq" id="WP_170946358.1">
    <property type="nucleotide sequence ID" value="NZ_FZOL01000003.1"/>
</dbReference>
<dbReference type="STRING" id="1215104.GCA_000730585_02794"/>
<gene>
    <name evidence="1" type="ORF">SAMN05444352_103133</name>
</gene>
<dbReference type="EMBL" id="FZOL01000003">
    <property type="protein sequence ID" value="SNS10092.1"/>
    <property type="molecule type" value="Genomic_DNA"/>
</dbReference>
<accession>A0A239BR08</accession>
<proteinExistence type="predicted"/>
<dbReference type="Proteomes" id="UP000198407">
    <property type="component" value="Unassembled WGS sequence"/>
</dbReference>
<organism evidence="1 2">
    <name type="scientific">Pseudomonas japonica</name>
    <dbReference type="NCBI Taxonomy" id="256466"/>
    <lineage>
        <taxon>Bacteria</taxon>
        <taxon>Pseudomonadati</taxon>
        <taxon>Pseudomonadota</taxon>
        <taxon>Gammaproteobacteria</taxon>
        <taxon>Pseudomonadales</taxon>
        <taxon>Pseudomonadaceae</taxon>
        <taxon>Pseudomonas</taxon>
    </lineage>
</organism>
<reference evidence="2" key="1">
    <citation type="submission" date="2017-06" db="EMBL/GenBank/DDBJ databases">
        <authorList>
            <person name="Varghese N."/>
            <person name="Submissions S."/>
        </authorList>
    </citation>
    <scope>NUCLEOTIDE SEQUENCE [LARGE SCALE GENOMIC DNA]</scope>
    <source>
        <strain evidence="2">DSM 22348</strain>
    </source>
</reference>
<dbReference type="AlphaFoldDB" id="A0A239BR08"/>
<keyword evidence="2" id="KW-1185">Reference proteome</keyword>
<evidence type="ECO:0000313" key="2">
    <source>
        <dbReference type="Proteomes" id="UP000198407"/>
    </source>
</evidence>
<protein>
    <submittedName>
        <fullName evidence="1">Uncharacterized protein</fullName>
    </submittedName>
</protein>
<sequence>MKTVMTLDKGRLQPLLWSVVAAWRTGDSDQQRHTDALDEFLGDITVEEVALGLLEEIRQLSAQVRVAEQHLQEVAHG</sequence>